<keyword evidence="4" id="KW-0012">Acyltransferase</keyword>
<dbReference type="EC" id="2.3.1.-" evidence="4"/>
<protein>
    <submittedName>
        <fullName evidence="4">Acyltransferase</fullName>
        <ecNumber evidence="4">2.3.1.-</ecNumber>
    </submittedName>
</protein>
<evidence type="ECO:0000256" key="1">
    <source>
        <dbReference type="SAM" id="MobiDB-lite"/>
    </source>
</evidence>
<evidence type="ECO:0000256" key="2">
    <source>
        <dbReference type="SAM" id="Phobius"/>
    </source>
</evidence>
<dbReference type="InterPro" id="IPR002656">
    <property type="entry name" value="Acyl_transf_3_dom"/>
</dbReference>
<dbReference type="InterPro" id="IPR050623">
    <property type="entry name" value="Glucan_succinyl_AcylTrfase"/>
</dbReference>
<dbReference type="GO" id="GO:0016746">
    <property type="term" value="F:acyltransferase activity"/>
    <property type="evidence" value="ECO:0007669"/>
    <property type="project" value="UniProtKB-KW"/>
</dbReference>
<feature type="transmembrane region" description="Helical" evidence="2">
    <location>
        <begin position="226"/>
        <end position="244"/>
    </location>
</feature>
<evidence type="ECO:0000313" key="4">
    <source>
        <dbReference type="EMBL" id="MDT0267418.1"/>
    </source>
</evidence>
<feature type="transmembrane region" description="Helical" evidence="2">
    <location>
        <begin position="9"/>
        <end position="27"/>
    </location>
</feature>
<evidence type="ECO:0000313" key="5">
    <source>
        <dbReference type="Proteomes" id="UP001183410"/>
    </source>
</evidence>
<feature type="transmembrane region" description="Helical" evidence="2">
    <location>
        <begin position="47"/>
        <end position="65"/>
    </location>
</feature>
<keyword evidence="2" id="KW-0472">Membrane</keyword>
<gene>
    <name evidence="4" type="ORF">RM844_14090</name>
</gene>
<feature type="compositionally biased region" description="Pro residues" evidence="1">
    <location>
        <begin position="355"/>
        <end position="369"/>
    </location>
</feature>
<keyword evidence="5" id="KW-1185">Reference proteome</keyword>
<feature type="region of interest" description="Disordered" evidence="1">
    <location>
        <begin position="355"/>
        <end position="383"/>
    </location>
</feature>
<comment type="caution">
    <text evidence="4">The sequence shown here is derived from an EMBL/GenBank/DDBJ whole genome shotgun (WGS) entry which is preliminary data.</text>
</comment>
<evidence type="ECO:0000259" key="3">
    <source>
        <dbReference type="Pfam" id="PF01757"/>
    </source>
</evidence>
<dbReference type="Pfam" id="PF01757">
    <property type="entry name" value="Acyl_transf_3"/>
    <property type="match status" value="1"/>
</dbReference>
<feature type="transmembrane region" description="Helical" evidence="2">
    <location>
        <begin position="316"/>
        <end position="335"/>
    </location>
</feature>
<keyword evidence="4" id="KW-0808">Transferase</keyword>
<dbReference type="EMBL" id="JAVREO010000007">
    <property type="protein sequence ID" value="MDT0267418.1"/>
    <property type="molecule type" value="Genomic_DNA"/>
</dbReference>
<sequence>MKRQEHIDWLRNLGILFLFPFHTARVFNDNPEFYVKGPENAFSSALINISSFWFMPLLFLLAGLSSRYALRQRTAGVYVRERCARLLVPFLFGCLVIVPPQAYYAAMFHHGYRGDYPAFLWTYFTDFSDWSVLTGISPAHLWFILFLFLISLALLPVMRAIIRRQYTPAWLANPLLVLSPAVVLAALSYLPEIGGENIFVYAGYVLLGFLIATSDTITETVERARRGYLCIALPGALCIAAQRFTVGVPSDLISPAWHAPVHWATLLAMLGYGKRYLDQASALNRYFSSAAFPVYILHQTYLIATAYHVLGRVDNAAAAFILIMVLPFLFSLASYEAIRRTAGVRLLFGLRAPRPPTRPRLPASGPPTGHPDGPRAASPTPSP</sequence>
<feature type="domain" description="Acyltransferase 3" evidence="3">
    <location>
        <begin position="7"/>
        <end position="333"/>
    </location>
</feature>
<feature type="transmembrane region" description="Helical" evidence="2">
    <location>
        <begin position="86"/>
        <end position="106"/>
    </location>
</feature>
<dbReference type="RefSeq" id="WP_311667478.1">
    <property type="nucleotide sequence ID" value="NZ_JAVREO010000007.1"/>
</dbReference>
<feature type="transmembrane region" description="Helical" evidence="2">
    <location>
        <begin position="256"/>
        <end position="274"/>
    </location>
</feature>
<feature type="transmembrane region" description="Helical" evidence="2">
    <location>
        <begin position="170"/>
        <end position="191"/>
    </location>
</feature>
<accession>A0ABU2JRS6</accession>
<keyword evidence="2" id="KW-0812">Transmembrane</keyword>
<feature type="transmembrane region" description="Helical" evidence="2">
    <location>
        <begin position="197"/>
        <end position="214"/>
    </location>
</feature>
<feature type="transmembrane region" description="Helical" evidence="2">
    <location>
        <begin position="139"/>
        <end position="158"/>
    </location>
</feature>
<feature type="transmembrane region" description="Helical" evidence="2">
    <location>
        <begin position="286"/>
        <end position="310"/>
    </location>
</feature>
<proteinExistence type="predicted"/>
<name>A0ABU2JRS6_9ACTN</name>
<dbReference type="Proteomes" id="UP001183410">
    <property type="component" value="Unassembled WGS sequence"/>
</dbReference>
<dbReference type="PANTHER" id="PTHR36927">
    <property type="entry name" value="BLR4337 PROTEIN"/>
    <property type="match status" value="1"/>
</dbReference>
<reference evidence="5" key="1">
    <citation type="submission" date="2023-07" db="EMBL/GenBank/DDBJ databases">
        <title>30 novel species of actinomycetes from the DSMZ collection.</title>
        <authorList>
            <person name="Nouioui I."/>
        </authorList>
    </citation>
    <scope>NUCLEOTIDE SEQUENCE [LARGE SCALE GENOMIC DNA]</scope>
    <source>
        <strain evidence="5">DSM 44915</strain>
    </source>
</reference>
<keyword evidence="2" id="KW-1133">Transmembrane helix</keyword>
<dbReference type="PANTHER" id="PTHR36927:SF3">
    <property type="entry name" value="GLUCANS BIOSYNTHESIS PROTEIN C"/>
    <property type="match status" value="1"/>
</dbReference>
<organism evidence="4 5">
    <name type="scientific">Streptomyces chisholmiae</name>
    <dbReference type="NCBI Taxonomy" id="3075540"/>
    <lineage>
        <taxon>Bacteria</taxon>
        <taxon>Bacillati</taxon>
        <taxon>Actinomycetota</taxon>
        <taxon>Actinomycetes</taxon>
        <taxon>Kitasatosporales</taxon>
        <taxon>Streptomycetaceae</taxon>
        <taxon>Streptomyces</taxon>
    </lineage>
</organism>